<dbReference type="AlphaFoldDB" id="A0A433U7Q8"/>
<proteinExistence type="predicted"/>
<dbReference type="Proteomes" id="UP000271974">
    <property type="component" value="Unassembled WGS sequence"/>
</dbReference>
<organism evidence="1 2">
    <name type="scientific">Elysia chlorotica</name>
    <name type="common">Eastern emerald elysia</name>
    <name type="synonym">Sea slug</name>
    <dbReference type="NCBI Taxonomy" id="188477"/>
    <lineage>
        <taxon>Eukaryota</taxon>
        <taxon>Metazoa</taxon>
        <taxon>Spiralia</taxon>
        <taxon>Lophotrochozoa</taxon>
        <taxon>Mollusca</taxon>
        <taxon>Gastropoda</taxon>
        <taxon>Heterobranchia</taxon>
        <taxon>Euthyneura</taxon>
        <taxon>Panpulmonata</taxon>
        <taxon>Sacoglossa</taxon>
        <taxon>Placobranchoidea</taxon>
        <taxon>Plakobranchidae</taxon>
        <taxon>Elysia</taxon>
    </lineage>
</organism>
<evidence type="ECO:0000313" key="1">
    <source>
        <dbReference type="EMBL" id="RUS89857.1"/>
    </source>
</evidence>
<feature type="non-terminal residue" evidence="1">
    <location>
        <position position="175"/>
    </location>
</feature>
<reference evidence="1 2" key="1">
    <citation type="submission" date="2019-01" db="EMBL/GenBank/DDBJ databases">
        <title>A draft genome assembly of the solar-powered sea slug Elysia chlorotica.</title>
        <authorList>
            <person name="Cai H."/>
            <person name="Li Q."/>
            <person name="Fang X."/>
            <person name="Li J."/>
            <person name="Curtis N.E."/>
            <person name="Altenburger A."/>
            <person name="Shibata T."/>
            <person name="Feng M."/>
            <person name="Maeda T."/>
            <person name="Schwartz J.A."/>
            <person name="Shigenobu S."/>
            <person name="Lundholm N."/>
            <person name="Nishiyama T."/>
            <person name="Yang H."/>
            <person name="Hasebe M."/>
            <person name="Li S."/>
            <person name="Pierce S.K."/>
            <person name="Wang J."/>
        </authorList>
    </citation>
    <scope>NUCLEOTIDE SEQUENCE [LARGE SCALE GENOMIC DNA]</scope>
    <source>
        <strain evidence="1">EC2010</strain>
        <tissue evidence="1">Whole organism of an adult</tissue>
    </source>
</reference>
<protein>
    <submittedName>
        <fullName evidence="1">Uncharacterized protein</fullName>
    </submittedName>
</protein>
<name>A0A433U7Q8_ELYCH</name>
<dbReference type="OrthoDB" id="9950226at2759"/>
<keyword evidence="2" id="KW-1185">Reference proteome</keyword>
<comment type="caution">
    <text evidence="1">The sequence shown here is derived from an EMBL/GenBank/DDBJ whole genome shotgun (WGS) entry which is preliminary data.</text>
</comment>
<sequence>VAVYKVGEVEVQLAHRHADVVWVHTQVRVQTLGSFLQPLAVRRLKRDGLEEDDHDEVEAPHLVRLAQAVDAAHLALLVRVREDAHGAALASDAQHKVLAALLGYVLPQLGQQPRGPLLLHVCFLFLFDPPLLFHRHSFLMFFEVFAFGRLQVEPCVRERLHMRQKGLDEWVEFIL</sequence>
<dbReference type="EMBL" id="RQTK01000046">
    <property type="protein sequence ID" value="RUS89857.1"/>
    <property type="molecule type" value="Genomic_DNA"/>
</dbReference>
<evidence type="ECO:0000313" key="2">
    <source>
        <dbReference type="Proteomes" id="UP000271974"/>
    </source>
</evidence>
<accession>A0A433U7Q8</accession>
<feature type="non-terminal residue" evidence="1">
    <location>
        <position position="1"/>
    </location>
</feature>
<gene>
    <name evidence="1" type="ORF">EGW08_002387</name>
</gene>